<name>A0ABW5S6R2_9BACL</name>
<dbReference type="Proteomes" id="UP001597399">
    <property type="component" value="Unassembled WGS sequence"/>
</dbReference>
<keyword evidence="2" id="KW-1185">Reference proteome</keyword>
<protein>
    <submittedName>
        <fullName evidence="1">Uncharacterized protein</fullName>
    </submittedName>
</protein>
<evidence type="ECO:0000313" key="1">
    <source>
        <dbReference type="EMBL" id="MFD2695311.1"/>
    </source>
</evidence>
<sequence length="41" mass="4911">MDDRNWTLNQALEADYWELMELYSAEYADDYMSVADFAKII</sequence>
<evidence type="ECO:0000313" key="2">
    <source>
        <dbReference type="Proteomes" id="UP001597399"/>
    </source>
</evidence>
<accession>A0ABW5S6R2</accession>
<reference evidence="2" key="1">
    <citation type="journal article" date="2019" name="Int. J. Syst. Evol. Microbiol.">
        <title>The Global Catalogue of Microorganisms (GCM) 10K type strain sequencing project: providing services to taxonomists for standard genome sequencing and annotation.</title>
        <authorList>
            <consortium name="The Broad Institute Genomics Platform"/>
            <consortium name="The Broad Institute Genome Sequencing Center for Infectious Disease"/>
            <person name="Wu L."/>
            <person name="Ma J."/>
        </authorList>
    </citation>
    <scope>NUCLEOTIDE SEQUENCE [LARGE SCALE GENOMIC DNA]</scope>
    <source>
        <strain evidence="2">TISTR 2466</strain>
    </source>
</reference>
<proteinExistence type="predicted"/>
<gene>
    <name evidence="1" type="ORF">ACFSUE_17035</name>
</gene>
<dbReference type="RefSeq" id="WP_290446464.1">
    <property type="nucleotide sequence ID" value="NZ_JAMXWM010000014.1"/>
</dbReference>
<organism evidence="1 2">
    <name type="scientific">Sporolactobacillus shoreicorticis</name>
    <dbReference type="NCBI Taxonomy" id="1923877"/>
    <lineage>
        <taxon>Bacteria</taxon>
        <taxon>Bacillati</taxon>
        <taxon>Bacillota</taxon>
        <taxon>Bacilli</taxon>
        <taxon>Bacillales</taxon>
        <taxon>Sporolactobacillaceae</taxon>
        <taxon>Sporolactobacillus</taxon>
    </lineage>
</organism>
<dbReference type="EMBL" id="JBHUMQ010000042">
    <property type="protein sequence ID" value="MFD2695311.1"/>
    <property type="molecule type" value="Genomic_DNA"/>
</dbReference>
<comment type="caution">
    <text evidence="1">The sequence shown here is derived from an EMBL/GenBank/DDBJ whole genome shotgun (WGS) entry which is preliminary data.</text>
</comment>